<dbReference type="SUPFAM" id="SSF53927">
    <property type="entry name" value="Cytidine deaminase-like"/>
    <property type="match status" value="1"/>
</dbReference>
<dbReference type="InterPro" id="IPR002125">
    <property type="entry name" value="CMP_dCMP_dom"/>
</dbReference>
<dbReference type="PROSITE" id="PS00903">
    <property type="entry name" value="CYT_DCMP_DEAMINASES_1"/>
    <property type="match status" value="1"/>
</dbReference>
<comment type="caution">
    <text evidence="5">The sequence shown here is derived from an EMBL/GenBank/DDBJ whole genome shotgun (WGS) entry which is preliminary data.</text>
</comment>
<feature type="domain" description="CMP/dCMP-type deaminase" evidence="4">
    <location>
        <begin position="18"/>
        <end position="143"/>
    </location>
</feature>
<dbReference type="Proteomes" id="UP000229263">
    <property type="component" value="Unassembled WGS sequence"/>
</dbReference>
<organism evidence="5 6">
    <name type="scientific">Glutamicibacter mysorens</name>
    <dbReference type="NCBI Taxonomy" id="257984"/>
    <lineage>
        <taxon>Bacteria</taxon>
        <taxon>Bacillati</taxon>
        <taxon>Actinomycetota</taxon>
        <taxon>Actinomycetes</taxon>
        <taxon>Micrococcales</taxon>
        <taxon>Micrococcaceae</taxon>
        <taxon>Glutamicibacter</taxon>
    </lineage>
</organism>
<accession>A0ABX4N0I1</accession>
<evidence type="ECO:0000256" key="3">
    <source>
        <dbReference type="SAM" id="MobiDB-lite"/>
    </source>
</evidence>
<protein>
    <submittedName>
        <fullName evidence="5">Cytidine deaminase</fullName>
    </submittedName>
</protein>
<dbReference type="EMBL" id="PGEY01000001">
    <property type="protein sequence ID" value="PJJ43407.1"/>
    <property type="molecule type" value="Genomic_DNA"/>
</dbReference>
<feature type="region of interest" description="Disordered" evidence="3">
    <location>
        <begin position="150"/>
        <end position="173"/>
    </location>
</feature>
<keyword evidence="1" id="KW-0479">Metal-binding</keyword>
<evidence type="ECO:0000256" key="2">
    <source>
        <dbReference type="ARBA" id="ARBA00022833"/>
    </source>
</evidence>
<reference evidence="5 6" key="1">
    <citation type="submission" date="2017-11" db="EMBL/GenBank/DDBJ databases">
        <title>Sequencing the genomes of 1000 actinobacteria strains.</title>
        <authorList>
            <person name="Klenk H.-P."/>
        </authorList>
    </citation>
    <scope>NUCLEOTIDE SEQUENCE [LARGE SCALE GENOMIC DNA]</scope>
    <source>
        <strain evidence="5 6">DSM 12798</strain>
    </source>
</reference>
<evidence type="ECO:0000313" key="5">
    <source>
        <dbReference type="EMBL" id="PJJ43407.1"/>
    </source>
</evidence>
<sequence>MKSTPRELHCRELAEAEVQLVELARRTIEAVTDAPDGGDGMHTMGAGVLAADGTMHAGVNFYHFTGGPCAELVALGAARAAGAVDPQVVVAVGNQGRGIKNPCGRCRQVMADSYPRLRVIVQTPAGARSIAIGELLPWSFDWVAEQAWAPGGQAQRESPTSGEASTTRLPSGS</sequence>
<proteinExistence type="predicted"/>
<dbReference type="RefSeq" id="WP_174520592.1">
    <property type="nucleotide sequence ID" value="NZ_PGEY01000001.1"/>
</dbReference>
<dbReference type="Gene3D" id="3.40.140.10">
    <property type="entry name" value="Cytidine Deaminase, domain 2"/>
    <property type="match status" value="1"/>
</dbReference>
<dbReference type="InterPro" id="IPR016192">
    <property type="entry name" value="APOBEC/CMP_deaminase_Zn-bd"/>
</dbReference>
<evidence type="ECO:0000259" key="4">
    <source>
        <dbReference type="PROSITE" id="PS51747"/>
    </source>
</evidence>
<keyword evidence="2" id="KW-0862">Zinc</keyword>
<dbReference type="PROSITE" id="PS51747">
    <property type="entry name" value="CYT_DCMP_DEAMINASES_2"/>
    <property type="match status" value="1"/>
</dbReference>
<feature type="compositionally biased region" description="Polar residues" evidence="3">
    <location>
        <begin position="155"/>
        <end position="173"/>
    </location>
</feature>
<keyword evidence="6" id="KW-1185">Reference proteome</keyword>
<gene>
    <name evidence="5" type="ORF">ATK23_0593</name>
</gene>
<dbReference type="CDD" id="cd01283">
    <property type="entry name" value="cytidine_deaminase"/>
    <property type="match status" value="1"/>
</dbReference>
<dbReference type="InterPro" id="IPR016193">
    <property type="entry name" value="Cytidine_deaminase-like"/>
</dbReference>
<evidence type="ECO:0000313" key="6">
    <source>
        <dbReference type="Proteomes" id="UP000229263"/>
    </source>
</evidence>
<evidence type="ECO:0000256" key="1">
    <source>
        <dbReference type="ARBA" id="ARBA00022723"/>
    </source>
</evidence>
<name>A0ABX4N0I1_9MICC</name>